<dbReference type="AlphaFoldDB" id="A0A9Q9SK63"/>
<gene>
    <name evidence="2" type="ORF">BAR24066_03929</name>
</gene>
<feature type="compositionally biased region" description="Basic and acidic residues" evidence="1">
    <location>
        <begin position="7"/>
        <end position="56"/>
    </location>
</feature>
<name>A0A9Q9SK63_9BURK</name>
<dbReference type="EMBL" id="CABVPX010000015">
    <property type="protein sequence ID" value="VWB83209.1"/>
    <property type="molecule type" value="Genomic_DNA"/>
</dbReference>
<feature type="region of interest" description="Disordered" evidence="1">
    <location>
        <begin position="90"/>
        <end position="174"/>
    </location>
</feature>
<proteinExistence type="predicted"/>
<evidence type="ECO:0000313" key="2">
    <source>
        <dbReference type="EMBL" id="VWB83209.1"/>
    </source>
</evidence>
<protein>
    <submittedName>
        <fullName evidence="2">Uncharacterized protein</fullName>
    </submittedName>
</protein>
<comment type="caution">
    <text evidence="2">The sequence shown here is derived from an EMBL/GenBank/DDBJ whole genome shotgun (WGS) entry which is preliminary data.</text>
</comment>
<feature type="region of interest" description="Disordered" evidence="1">
    <location>
        <begin position="1"/>
        <end position="73"/>
    </location>
</feature>
<sequence>MLAAQVRQHEARHECGGRQSDDRIQPELHEAREPGEQHRRETAHGRQHAEPDRRPVSGDPRACRVARARGDARAGLRRLHEQVDRIVDGFTDQRRAETERQPVDRAERDADRRDPGRDTRQHRQQPERERARRTVQREQQRDDQHDARRRQALDVMPDRVSRVDREHAGARHRERGRGRIRHGLLRRGECAAHRVDRARLRVGIGAGGGRLHDEHRARAVARRPHAVAARGFGRAVELVDERGDFAGRVARQHRLGDEAG</sequence>
<organism evidence="2 3">
    <name type="scientific">Burkholderia arboris</name>
    <dbReference type="NCBI Taxonomy" id="488730"/>
    <lineage>
        <taxon>Bacteria</taxon>
        <taxon>Pseudomonadati</taxon>
        <taxon>Pseudomonadota</taxon>
        <taxon>Betaproteobacteria</taxon>
        <taxon>Burkholderiales</taxon>
        <taxon>Burkholderiaceae</taxon>
        <taxon>Burkholderia</taxon>
        <taxon>Burkholderia cepacia complex</taxon>
    </lineage>
</organism>
<reference evidence="2 3" key="1">
    <citation type="submission" date="2019-09" db="EMBL/GenBank/DDBJ databases">
        <authorList>
            <person name="Depoorter E."/>
        </authorList>
    </citation>
    <scope>NUCLEOTIDE SEQUENCE [LARGE SCALE GENOMIC DNA]</scope>
    <source>
        <strain evidence="2">LMG 24066</strain>
    </source>
</reference>
<dbReference type="Proteomes" id="UP000494172">
    <property type="component" value="Unassembled WGS sequence"/>
</dbReference>
<evidence type="ECO:0000313" key="3">
    <source>
        <dbReference type="Proteomes" id="UP000494172"/>
    </source>
</evidence>
<feature type="compositionally biased region" description="Basic and acidic residues" evidence="1">
    <location>
        <begin position="90"/>
        <end position="171"/>
    </location>
</feature>
<evidence type="ECO:0000256" key="1">
    <source>
        <dbReference type="SAM" id="MobiDB-lite"/>
    </source>
</evidence>
<accession>A0A9Q9SK63</accession>